<accession>A0AAU9V5V0</accession>
<evidence type="ECO:0000256" key="5">
    <source>
        <dbReference type="ARBA" id="ARBA00022801"/>
    </source>
</evidence>
<evidence type="ECO:0000256" key="4">
    <source>
        <dbReference type="ARBA" id="ARBA00019905"/>
    </source>
</evidence>
<dbReference type="PROSITE" id="PS00927">
    <property type="entry name" value="TREHALASE_1"/>
    <property type="match status" value="1"/>
</dbReference>
<dbReference type="GO" id="GO:0005993">
    <property type="term" value="P:trehalose catabolic process"/>
    <property type="evidence" value="ECO:0007669"/>
    <property type="project" value="TreeGrafter"/>
</dbReference>
<protein>
    <recommendedName>
        <fullName evidence="4 7">Trehalase</fullName>
        <ecNumber evidence="3 7">3.2.1.28</ecNumber>
    </recommendedName>
    <alternativeName>
        <fullName evidence="7">Alpha-trehalose glucohydrolase</fullName>
    </alternativeName>
</protein>
<dbReference type="PROSITE" id="PS00928">
    <property type="entry name" value="TREHALASE_2"/>
    <property type="match status" value="1"/>
</dbReference>
<dbReference type="PANTHER" id="PTHR23403">
    <property type="entry name" value="TREHALASE"/>
    <property type="match status" value="1"/>
</dbReference>
<proteinExistence type="inferred from homology"/>
<dbReference type="PRINTS" id="PR00744">
    <property type="entry name" value="GLHYDRLASE37"/>
</dbReference>
<keyword evidence="10" id="KW-1185">Reference proteome</keyword>
<dbReference type="Proteomes" id="UP001153954">
    <property type="component" value="Unassembled WGS sequence"/>
</dbReference>
<dbReference type="GO" id="GO:0004555">
    <property type="term" value="F:alpha,alpha-trehalase activity"/>
    <property type="evidence" value="ECO:0007669"/>
    <property type="project" value="UniProtKB-EC"/>
</dbReference>
<evidence type="ECO:0000256" key="3">
    <source>
        <dbReference type="ARBA" id="ARBA00012757"/>
    </source>
</evidence>
<dbReference type="Pfam" id="PF01204">
    <property type="entry name" value="Trehalase"/>
    <property type="match status" value="1"/>
</dbReference>
<feature type="signal peptide" evidence="8">
    <location>
        <begin position="1"/>
        <end position="16"/>
    </location>
</feature>
<keyword evidence="8" id="KW-0732">Signal</keyword>
<comment type="caution">
    <text evidence="9">The sequence shown here is derived from an EMBL/GenBank/DDBJ whole genome shotgun (WGS) entry which is preliminary data.</text>
</comment>
<dbReference type="InterPro" id="IPR012341">
    <property type="entry name" value="6hp_glycosidase-like_sf"/>
</dbReference>
<gene>
    <name evidence="9" type="ORF">EEDITHA_LOCUS20829</name>
</gene>
<name>A0AAU9V5V0_EUPED</name>
<dbReference type="Gene3D" id="1.50.10.10">
    <property type="match status" value="1"/>
</dbReference>
<evidence type="ECO:0000256" key="8">
    <source>
        <dbReference type="SAM" id="SignalP"/>
    </source>
</evidence>
<evidence type="ECO:0000313" key="9">
    <source>
        <dbReference type="EMBL" id="CAH2106734.1"/>
    </source>
</evidence>
<dbReference type="SUPFAM" id="SSF48208">
    <property type="entry name" value="Six-hairpin glycosidases"/>
    <property type="match status" value="1"/>
</dbReference>
<evidence type="ECO:0000256" key="2">
    <source>
        <dbReference type="ARBA" id="ARBA00005615"/>
    </source>
</evidence>
<sequence>MRLVLLVTLALSAVYAVNLPPSCIKPVYCNSKLLHHVQMSKIYNDSKTFVDLHMKNDENSTLAAFDELLKETNDNPSEEQIRKFVNEYFDEDSELEAWTPPDYNPEPVFLEGIRDEKLRKFGKNVNDIWPILGRKVKSEVFENPDRFSLIPVNNGFIIPGGRFKELYYWDTYWIIEGLLISGMKDTVKGVIGNLITLLKTLGHVPNGSRWYYQERSQPPLLTAMMSLYIQKTNDFEFLKENINDIEGELKYWLDKQVITFQANRRTHTLLRYYAPSEGPRPESYYEDYNNAQLFDTPEQQRQFYIDIKSAAESGWDFSTRWFMNKEGNNNGNLSTIHTTEIIPVDLNSIFANALQNVAIFHGLLKNPRRASHWAYLATKWRNSIKEILWNKEDGIWYDWDLTNQIHRKYFYPSNLAPLWLDAVDKSFVKINAPRILEWLSKSHSLDYPGGVPTSLFRSGEQWDFPNAWPPLVSVVVNSLEALDTKESLQIAFKVAQSWVRACYTGFTETKQMFEKYDVETPGRVGGGGEYTVQSGFGWSNGVILEFLAKYGGKMTLYDSTDDTLSVNGPEKRVIVKRGSKVESKK</sequence>
<dbReference type="InterPro" id="IPR018232">
    <property type="entry name" value="Glyco_hydro_37_CS"/>
</dbReference>
<comment type="catalytic activity">
    <reaction evidence="1 7">
        <text>alpha,alpha-trehalose + H2O = alpha-D-glucose + beta-D-glucose</text>
        <dbReference type="Rhea" id="RHEA:32675"/>
        <dbReference type="ChEBI" id="CHEBI:15377"/>
        <dbReference type="ChEBI" id="CHEBI:15903"/>
        <dbReference type="ChEBI" id="CHEBI:16551"/>
        <dbReference type="ChEBI" id="CHEBI:17925"/>
        <dbReference type="EC" id="3.2.1.28"/>
    </reaction>
</comment>
<keyword evidence="6 7" id="KW-0326">Glycosidase</keyword>
<reference evidence="9" key="1">
    <citation type="submission" date="2022-03" db="EMBL/GenBank/DDBJ databases">
        <authorList>
            <person name="Tunstrom K."/>
        </authorList>
    </citation>
    <scope>NUCLEOTIDE SEQUENCE</scope>
</reference>
<evidence type="ECO:0000256" key="1">
    <source>
        <dbReference type="ARBA" id="ARBA00001576"/>
    </source>
</evidence>
<feature type="chain" id="PRO_5043919739" description="Trehalase" evidence="8">
    <location>
        <begin position="17"/>
        <end position="585"/>
    </location>
</feature>
<organism evidence="9 10">
    <name type="scientific">Euphydryas editha</name>
    <name type="common">Edith's checkerspot</name>
    <dbReference type="NCBI Taxonomy" id="104508"/>
    <lineage>
        <taxon>Eukaryota</taxon>
        <taxon>Metazoa</taxon>
        <taxon>Ecdysozoa</taxon>
        <taxon>Arthropoda</taxon>
        <taxon>Hexapoda</taxon>
        <taxon>Insecta</taxon>
        <taxon>Pterygota</taxon>
        <taxon>Neoptera</taxon>
        <taxon>Endopterygota</taxon>
        <taxon>Lepidoptera</taxon>
        <taxon>Glossata</taxon>
        <taxon>Ditrysia</taxon>
        <taxon>Papilionoidea</taxon>
        <taxon>Nymphalidae</taxon>
        <taxon>Nymphalinae</taxon>
        <taxon>Euphydryas</taxon>
    </lineage>
</organism>
<evidence type="ECO:0000256" key="6">
    <source>
        <dbReference type="ARBA" id="ARBA00023295"/>
    </source>
</evidence>
<comment type="similarity">
    <text evidence="2 7">Belongs to the glycosyl hydrolase 37 family.</text>
</comment>
<dbReference type="PANTHER" id="PTHR23403:SF1">
    <property type="entry name" value="TREHALASE"/>
    <property type="match status" value="1"/>
</dbReference>
<evidence type="ECO:0000256" key="7">
    <source>
        <dbReference type="RuleBase" id="RU361180"/>
    </source>
</evidence>
<dbReference type="InterPro" id="IPR001661">
    <property type="entry name" value="Glyco_hydro_37"/>
</dbReference>
<evidence type="ECO:0000313" key="10">
    <source>
        <dbReference type="Proteomes" id="UP001153954"/>
    </source>
</evidence>
<dbReference type="EC" id="3.2.1.28" evidence="3 7"/>
<dbReference type="EMBL" id="CAKOGL010000029">
    <property type="protein sequence ID" value="CAH2106734.1"/>
    <property type="molecule type" value="Genomic_DNA"/>
</dbReference>
<keyword evidence="5 7" id="KW-0378">Hydrolase</keyword>
<dbReference type="InterPro" id="IPR008928">
    <property type="entry name" value="6-hairpin_glycosidase_sf"/>
</dbReference>
<dbReference type="AlphaFoldDB" id="A0AAU9V5V0"/>